<protein>
    <submittedName>
        <fullName evidence="3">Linoleoyl-CoA desaturase</fullName>
    </submittedName>
</protein>
<dbReference type="GO" id="GO:0016020">
    <property type="term" value="C:membrane"/>
    <property type="evidence" value="ECO:0007669"/>
    <property type="project" value="TreeGrafter"/>
</dbReference>
<dbReference type="InterPro" id="IPR012171">
    <property type="entry name" value="Fatty_acid_desaturase"/>
</dbReference>
<accession>A0A1T4L9G0</accession>
<dbReference type="GO" id="GO:0008610">
    <property type="term" value="P:lipid biosynthetic process"/>
    <property type="evidence" value="ECO:0007669"/>
    <property type="project" value="UniProtKB-ARBA"/>
</dbReference>
<dbReference type="RefSeq" id="WP_078830329.1">
    <property type="nucleotide sequence ID" value="NZ_FUWH01000002.1"/>
</dbReference>
<dbReference type="STRING" id="413434.SAMN04488132_102378"/>
<feature type="transmembrane region" description="Helical" evidence="1">
    <location>
        <begin position="65"/>
        <end position="89"/>
    </location>
</feature>
<dbReference type="PANTHER" id="PTHR19353:SF19">
    <property type="entry name" value="DELTA(5) FATTY ACID DESATURASE C-RELATED"/>
    <property type="match status" value="1"/>
</dbReference>
<keyword evidence="4" id="KW-1185">Reference proteome</keyword>
<keyword evidence="1" id="KW-0472">Membrane</keyword>
<feature type="domain" description="Fatty acid desaturase" evidence="2">
    <location>
        <begin position="66"/>
        <end position="338"/>
    </location>
</feature>
<reference evidence="3 4" key="1">
    <citation type="submission" date="2017-02" db="EMBL/GenBank/DDBJ databases">
        <authorList>
            <person name="Peterson S.W."/>
        </authorList>
    </citation>
    <scope>NUCLEOTIDE SEQUENCE [LARGE SCALE GENOMIC DNA]</scope>
    <source>
        <strain evidence="3 4">DSM 22335</strain>
    </source>
</reference>
<evidence type="ECO:0000313" key="4">
    <source>
        <dbReference type="Proteomes" id="UP000190888"/>
    </source>
</evidence>
<dbReference type="Proteomes" id="UP000190888">
    <property type="component" value="Unassembled WGS sequence"/>
</dbReference>
<dbReference type="EMBL" id="FUWH01000002">
    <property type="protein sequence ID" value="SJZ51240.1"/>
    <property type="molecule type" value="Genomic_DNA"/>
</dbReference>
<dbReference type="AlphaFoldDB" id="A0A1T4L9G0"/>
<feature type="transmembrane region" description="Helical" evidence="1">
    <location>
        <begin position="101"/>
        <end position="120"/>
    </location>
</feature>
<sequence length="358" mass="41192">MSQITIPKFPSVKQSLHTELKKRVQQYFDERGIDATGNPKLFTKAILMVIGFVLVYLHLLLFTPVWYIAVAECVILGGFIAAIGFNVMHDGSHGSFSTNKVVNKIAASSISLLGANHFMWNMKHNMIHHSFTNVDGVDDDIEVGILMRMAPTQKHYKAHKFQHFYFWVLYMLLYVFWIFFADYKKYFSRKIGNVPLKKMSMADHLEFWGVKVYHAAVFIVIPIIAVGWLSWLVGFLVMSLVAGFILSIVFQLAHTVEHTEFPVADIETNKLPDEFAAHQIKTTANFATRNKLVSWLVGGLNFQIEHHLFPKISHVHYPAISEIVRNVCREYQLQYIEYPTMRKAVVAHVRFLRQMGRA</sequence>
<feature type="transmembrane region" description="Helical" evidence="1">
    <location>
        <begin position="204"/>
        <end position="225"/>
    </location>
</feature>
<evidence type="ECO:0000259" key="2">
    <source>
        <dbReference type="Pfam" id="PF00487"/>
    </source>
</evidence>
<dbReference type="CDD" id="cd03506">
    <property type="entry name" value="Delta6-FADS-like"/>
    <property type="match status" value="1"/>
</dbReference>
<evidence type="ECO:0000256" key="1">
    <source>
        <dbReference type="SAM" id="Phobius"/>
    </source>
</evidence>
<dbReference type="PANTHER" id="PTHR19353">
    <property type="entry name" value="FATTY ACID DESATURASE 2"/>
    <property type="match status" value="1"/>
</dbReference>
<dbReference type="GO" id="GO:0016717">
    <property type="term" value="F:oxidoreductase activity, acting on paired donors, with oxidation of a pair of donors resulting in the reduction of molecular oxygen to two molecules of water"/>
    <property type="evidence" value="ECO:0007669"/>
    <property type="project" value="TreeGrafter"/>
</dbReference>
<feature type="transmembrane region" description="Helical" evidence="1">
    <location>
        <begin position="164"/>
        <end position="183"/>
    </location>
</feature>
<keyword evidence="1" id="KW-1133">Transmembrane helix</keyword>
<gene>
    <name evidence="3" type="ORF">SAMN04488132_102378</name>
</gene>
<dbReference type="InterPro" id="IPR005804">
    <property type="entry name" value="FA_desaturase_dom"/>
</dbReference>
<organism evidence="3 4">
    <name type="scientific">Sediminibacterium ginsengisoli</name>
    <dbReference type="NCBI Taxonomy" id="413434"/>
    <lineage>
        <taxon>Bacteria</taxon>
        <taxon>Pseudomonadati</taxon>
        <taxon>Bacteroidota</taxon>
        <taxon>Chitinophagia</taxon>
        <taxon>Chitinophagales</taxon>
        <taxon>Chitinophagaceae</taxon>
        <taxon>Sediminibacterium</taxon>
    </lineage>
</organism>
<name>A0A1T4L9G0_9BACT</name>
<feature type="transmembrane region" description="Helical" evidence="1">
    <location>
        <begin position="41"/>
        <end position="59"/>
    </location>
</feature>
<feature type="transmembrane region" description="Helical" evidence="1">
    <location>
        <begin position="231"/>
        <end position="253"/>
    </location>
</feature>
<evidence type="ECO:0000313" key="3">
    <source>
        <dbReference type="EMBL" id="SJZ51240.1"/>
    </source>
</evidence>
<dbReference type="PIRSF" id="PIRSF015921">
    <property type="entry name" value="FA_sphinglp_des"/>
    <property type="match status" value="1"/>
</dbReference>
<keyword evidence="1" id="KW-0812">Transmembrane</keyword>
<dbReference type="Pfam" id="PF00487">
    <property type="entry name" value="FA_desaturase"/>
    <property type="match status" value="1"/>
</dbReference>
<proteinExistence type="predicted"/>